<dbReference type="SMART" id="SM00997">
    <property type="entry name" value="AdoHcyase_NAD"/>
    <property type="match status" value="1"/>
</dbReference>
<dbReference type="SUPFAM" id="SSF51735">
    <property type="entry name" value="NAD(P)-binding Rossmann-fold domains"/>
    <property type="match status" value="1"/>
</dbReference>
<comment type="caution">
    <text evidence="2">The sequence shown here is derived from an EMBL/GenBank/DDBJ whole genome shotgun (WGS) entry which is preliminary data.</text>
</comment>
<dbReference type="InterPro" id="IPR036291">
    <property type="entry name" value="NAD(P)-bd_dom_sf"/>
</dbReference>
<evidence type="ECO:0000313" key="3">
    <source>
        <dbReference type="Proteomes" id="UP000245992"/>
    </source>
</evidence>
<name>A0A2T7T4A4_9ACTN</name>
<dbReference type="Pfam" id="PF00670">
    <property type="entry name" value="AdoHcyase_NAD"/>
    <property type="match status" value="1"/>
</dbReference>
<keyword evidence="3" id="KW-1185">Reference proteome</keyword>
<evidence type="ECO:0000259" key="1">
    <source>
        <dbReference type="SMART" id="SM00997"/>
    </source>
</evidence>
<dbReference type="Gene3D" id="3.40.50.1480">
    <property type="entry name" value="Adenosylhomocysteinase-like"/>
    <property type="match status" value="1"/>
</dbReference>
<dbReference type="RefSeq" id="WP_030352117.1">
    <property type="nucleotide sequence ID" value="NZ_AZSP01000237.1"/>
</dbReference>
<dbReference type="InterPro" id="IPR042172">
    <property type="entry name" value="Adenosylhomocyst_ase-like_sf"/>
</dbReference>
<protein>
    <recommendedName>
        <fullName evidence="1">S-adenosyl-L-homocysteine hydrolase NAD binding domain-containing protein</fullName>
    </recommendedName>
</protein>
<accession>A0A2T7T4A4</accession>
<sequence>MTVFETESVDDALNGRVAAEPPEGLYEVLDGRMTCDELHDVIRSVLHDDGRPTTEHTLEVLQPGNYRVRLGDSCLEIRSRPLPDVAPDTLDHILPAAGSRRVLLTTSGPLPDDIRALFVSLLEKLTLRGQCYSEAEIDSIVRAMPLVDRYATKEPALADWALIFRDHYVENSVGFLLGMERAGLDPNWVFALSKGDRTLHRSRVHAWFLNHGYLSDVLDNSVINDTADTAAQAYALGVNERVNAFIRQAHAAGRKVLVIDDGGLLAQGYGADGVLTEYIDAALELTVSGLKRIANAPGELSIPVLNMARSRLKTMLGYNEIADSCVRRLRAILPGEKFIGRHVLILGFGTLGARVAYALRSLGCRVSVVDTDILALITAAEHGFETYQTAAEALRGHSPFLVIGGTGELAITAEDLPLLPDGVYLAGFATKDFSILSEGFEGVESTVVPYVGVRHVLPSGAAATVLGDGRSLNLFEYEGIANRGYDAYRAGTLIAAKTLCRDIGSLDPGLHLEPVDRAIDEAELFHAYYSEYLSGKQHRTAAPEHLLTATAL</sequence>
<proteinExistence type="predicted"/>
<organism evidence="2 3">
    <name type="scientific">Streptomyces scopuliridis RB72</name>
    <dbReference type="NCBI Taxonomy" id="1440053"/>
    <lineage>
        <taxon>Bacteria</taxon>
        <taxon>Bacillati</taxon>
        <taxon>Actinomycetota</taxon>
        <taxon>Actinomycetes</taxon>
        <taxon>Kitasatosporales</taxon>
        <taxon>Streptomycetaceae</taxon>
        <taxon>Streptomyces</taxon>
    </lineage>
</organism>
<evidence type="ECO:0000313" key="2">
    <source>
        <dbReference type="EMBL" id="PVE09959.1"/>
    </source>
</evidence>
<dbReference type="STRING" id="1440053.GCA_000718095_03036"/>
<dbReference type="Gene3D" id="3.40.50.720">
    <property type="entry name" value="NAD(P)-binding Rossmann-like Domain"/>
    <property type="match status" value="1"/>
</dbReference>
<dbReference type="AlphaFoldDB" id="A0A2T7T4A4"/>
<gene>
    <name evidence="2" type="ORF">Y717_22575</name>
</gene>
<dbReference type="InterPro" id="IPR015878">
    <property type="entry name" value="Ado_hCys_hydrolase_NAD-bd"/>
</dbReference>
<dbReference type="EMBL" id="AZSP01000237">
    <property type="protein sequence ID" value="PVE09959.1"/>
    <property type="molecule type" value="Genomic_DNA"/>
</dbReference>
<feature type="domain" description="S-adenosyl-L-homocysteine hydrolase NAD binding" evidence="1">
    <location>
        <begin position="319"/>
        <end position="479"/>
    </location>
</feature>
<reference evidence="2 3" key="1">
    <citation type="submission" date="2013-12" db="EMBL/GenBank/DDBJ databases">
        <title>Annotated genome of Streptomyces scopuliridis.</title>
        <authorList>
            <person name="Olson J.B."/>
        </authorList>
    </citation>
    <scope>NUCLEOTIDE SEQUENCE [LARGE SCALE GENOMIC DNA]</scope>
    <source>
        <strain evidence="2 3">RB72</strain>
    </source>
</reference>
<dbReference type="Proteomes" id="UP000245992">
    <property type="component" value="Unassembled WGS sequence"/>
</dbReference>